<dbReference type="Proteomes" id="UP001055879">
    <property type="component" value="Linkage Group LG07"/>
</dbReference>
<reference evidence="2" key="1">
    <citation type="journal article" date="2022" name="Mol. Ecol. Resour.">
        <title>The genomes of chicory, endive, great burdock and yacon provide insights into Asteraceae palaeo-polyploidization history and plant inulin production.</title>
        <authorList>
            <person name="Fan W."/>
            <person name="Wang S."/>
            <person name="Wang H."/>
            <person name="Wang A."/>
            <person name="Jiang F."/>
            <person name="Liu H."/>
            <person name="Zhao H."/>
            <person name="Xu D."/>
            <person name="Zhang Y."/>
        </authorList>
    </citation>
    <scope>NUCLEOTIDE SEQUENCE [LARGE SCALE GENOMIC DNA]</scope>
    <source>
        <strain evidence="2">cv. Niubang</strain>
    </source>
</reference>
<keyword evidence="2" id="KW-1185">Reference proteome</keyword>
<gene>
    <name evidence="1" type="ORF">L6452_22569</name>
</gene>
<name>A0ACB9B0Z1_ARCLA</name>
<evidence type="ECO:0000313" key="1">
    <source>
        <dbReference type="EMBL" id="KAI3715583.1"/>
    </source>
</evidence>
<proteinExistence type="predicted"/>
<accession>A0ACB9B0Z1</accession>
<sequence length="102" mass="11354">MRGPRRLCRANISFQGVELLDHIFNFVFRRLSNFWFLGIVKALPGAPNDIVLLEAEVTSCLGKVLDSRDFSEMLFRGASLSSVSSSKTVLLIKGDLFGDKSM</sequence>
<evidence type="ECO:0000313" key="2">
    <source>
        <dbReference type="Proteomes" id="UP001055879"/>
    </source>
</evidence>
<reference evidence="1 2" key="2">
    <citation type="journal article" date="2022" name="Mol. Ecol. Resour.">
        <title>The genomes of chicory, endive, great burdock and yacon provide insights into Asteraceae paleo-polyploidization history and plant inulin production.</title>
        <authorList>
            <person name="Fan W."/>
            <person name="Wang S."/>
            <person name="Wang H."/>
            <person name="Wang A."/>
            <person name="Jiang F."/>
            <person name="Liu H."/>
            <person name="Zhao H."/>
            <person name="Xu D."/>
            <person name="Zhang Y."/>
        </authorList>
    </citation>
    <scope>NUCLEOTIDE SEQUENCE [LARGE SCALE GENOMIC DNA]</scope>
    <source>
        <strain evidence="2">cv. Niubang</strain>
    </source>
</reference>
<dbReference type="EMBL" id="CM042053">
    <property type="protein sequence ID" value="KAI3715583.1"/>
    <property type="molecule type" value="Genomic_DNA"/>
</dbReference>
<comment type="caution">
    <text evidence="1">The sequence shown here is derived from an EMBL/GenBank/DDBJ whole genome shotgun (WGS) entry which is preliminary data.</text>
</comment>
<organism evidence="1 2">
    <name type="scientific">Arctium lappa</name>
    <name type="common">Greater burdock</name>
    <name type="synonym">Lappa major</name>
    <dbReference type="NCBI Taxonomy" id="4217"/>
    <lineage>
        <taxon>Eukaryota</taxon>
        <taxon>Viridiplantae</taxon>
        <taxon>Streptophyta</taxon>
        <taxon>Embryophyta</taxon>
        <taxon>Tracheophyta</taxon>
        <taxon>Spermatophyta</taxon>
        <taxon>Magnoliopsida</taxon>
        <taxon>eudicotyledons</taxon>
        <taxon>Gunneridae</taxon>
        <taxon>Pentapetalae</taxon>
        <taxon>asterids</taxon>
        <taxon>campanulids</taxon>
        <taxon>Asterales</taxon>
        <taxon>Asteraceae</taxon>
        <taxon>Carduoideae</taxon>
        <taxon>Cardueae</taxon>
        <taxon>Arctiinae</taxon>
        <taxon>Arctium</taxon>
    </lineage>
</organism>
<protein>
    <submittedName>
        <fullName evidence="1">Uncharacterized protein</fullName>
    </submittedName>
</protein>